<gene>
    <name evidence="1" type="ORF">SDC9_100086</name>
</gene>
<name>A0A645AJI9_9ZZZZ</name>
<reference evidence="1" key="1">
    <citation type="submission" date="2019-08" db="EMBL/GenBank/DDBJ databases">
        <authorList>
            <person name="Kucharzyk K."/>
            <person name="Murdoch R.W."/>
            <person name="Higgins S."/>
            <person name="Loffler F."/>
        </authorList>
    </citation>
    <scope>NUCLEOTIDE SEQUENCE</scope>
</reference>
<comment type="caution">
    <text evidence="1">The sequence shown here is derived from an EMBL/GenBank/DDBJ whole genome shotgun (WGS) entry which is preliminary data.</text>
</comment>
<proteinExistence type="predicted"/>
<protein>
    <recommendedName>
        <fullName evidence="2">Tetratricopeptide repeat protein</fullName>
    </recommendedName>
</protein>
<dbReference type="InterPro" id="IPR011990">
    <property type="entry name" value="TPR-like_helical_dom_sf"/>
</dbReference>
<evidence type="ECO:0008006" key="2">
    <source>
        <dbReference type="Google" id="ProtNLM"/>
    </source>
</evidence>
<dbReference type="PROSITE" id="PS50005">
    <property type="entry name" value="TPR"/>
    <property type="match status" value="1"/>
</dbReference>
<dbReference type="InterPro" id="IPR019734">
    <property type="entry name" value="TPR_rpt"/>
</dbReference>
<dbReference type="SUPFAM" id="SSF48452">
    <property type="entry name" value="TPR-like"/>
    <property type="match status" value="1"/>
</dbReference>
<dbReference type="AlphaFoldDB" id="A0A645AJI9"/>
<sequence>MYRLGVTLIIVMVVASVLAQDSLRRELDSLTYQQYLNKDYKNLIETGKKAREQHINFYYLNYRTAIAYYELKNYAKAAEFYRKTLAETPDDPILQESLYYSYLLSGQKENAAIVARSLAPHTQVTIGYKPSSVDYILLSGGYMTNDNTPDIHSDFAGNDSVNQYRDMIFTSLGLGFNLSSRSRFKLGYQVYNTNFEQYTAAGLAQTDKLAQHQLVGALEFFTENNVLWGVAGGYYFIELFDRTAIYTLGGGGKGFGPGTGRIFTTSGGKSVSAFSALVFLNKRFAYTLPEIAATYSNFGGGHQYQVKGSLTYYPLGNLNFYGTTAAAVIRNQDAWTDTQLIFSQSLGVKLTKQLWLDGNISLGNHRNYVSERSFLVYDTYDPVKAIAGLSLSCFFRDVMLSAGYQWQQREGYAYSAINYSAYKYNNHLLNIAFTWNL</sequence>
<dbReference type="EMBL" id="VSSQ01014281">
    <property type="protein sequence ID" value="MPM53319.1"/>
    <property type="molecule type" value="Genomic_DNA"/>
</dbReference>
<evidence type="ECO:0000313" key="1">
    <source>
        <dbReference type="EMBL" id="MPM53319.1"/>
    </source>
</evidence>
<accession>A0A645AJI9</accession>
<dbReference type="Gene3D" id="1.25.40.10">
    <property type="entry name" value="Tetratricopeptide repeat domain"/>
    <property type="match status" value="1"/>
</dbReference>
<organism evidence="1">
    <name type="scientific">bioreactor metagenome</name>
    <dbReference type="NCBI Taxonomy" id="1076179"/>
    <lineage>
        <taxon>unclassified sequences</taxon>
        <taxon>metagenomes</taxon>
        <taxon>ecological metagenomes</taxon>
    </lineage>
</organism>